<keyword evidence="2" id="KW-0805">Transcription regulation</keyword>
<evidence type="ECO:0000256" key="1">
    <source>
        <dbReference type="ARBA" id="ARBA00006157"/>
    </source>
</evidence>
<dbReference type="Gene3D" id="1.10.260.40">
    <property type="entry name" value="lambda repressor-like DNA-binding domains"/>
    <property type="match status" value="1"/>
</dbReference>
<keyword evidence="7" id="KW-1185">Reference proteome</keyword>
<proteinExistence type="inferred from homology"/>
<organism evidence="6 7">
    <name type="scientific">Gilliamella intestini</name>
    <dbReference type="NCBI Taxonomy" id="1798183"/>
    <lineage>
        <taxon>Bacteria</taxon>
        <taxon>Pseudomonadati</taxon>
        <taxon>Pseudomonadota</taxon>
        <taxon>Gammaproteobacteria</taxon>
        <taxon>Orbales</taxon>
        <taxon>Orbaceae</taxon>
        <taxon>Gilliamella</taxon>
    </lineage>
</organism>
<evidence type="ECO:0000256" key="2">
    <source>
        <dbReference type="ARBA" id="ARBA00023015"/>
    </source>
</evidence>
<evidence type="ECO:0000256" key="3">
    <source>
        <dbReference type="ARBA" id="ARBA00023125"/>
    </source>
</evidence>
<protein>
    <submittedName>
        <fullName evidence="6">Transcriptional regulator, Nlp family</fullName>
    </submittedName>
</protein>
<keyword evidence="3" id="KW-0238">DNA-binding</keyword>
<gene>
    <name evidence="6" type="ORF">GA0061080_103110</name>
</gene>
<reference evidence="7" key="1">
    <citation type="submission" date="2016-08" db="EMBL/GenBank/DDBJ databases">
        <authorList>
            <person name="Varghese N."/>
            <person name="Submissions Spin"/>
        </authorList>
    </citation>
    <scope>NUCLEOTIDE SEQUENCE [LARGE SCALE GENOMIC DNA]</scope>
    <source>
        <strain evidence="7">R-53144</strain>
    </source>
</reference>
<comment type="similarity">
    <text evidence="1">Belongs to the ner transcriptional regulatory family.</text>
</comment>
<dbReference type="InterPro" id="IPR038722">
    <property type="entry name" value="Ner_HTH_dom"/>
</dbReference>
<dbReference type="Pfam" id="PF13693">
    <property type="entry name" value="HTH_35"/>
    <property type="match status" value="1"/>
</dbReference>
<dbReference type="STRING" id="1798183.GA0061080_103110"/>
<keyword evidence="4" id="KW-0804">Transcription</keyword>
<dbReference type="SUPFAM" id="SSF47413">
    <property type="entry name" value="lambda repressor-like DNA-binding domains"/>
    <property type="match status" value="1"/>
</dbReference>
<sequence length="75" mass="8901">MREQDQDWTPSRVVGEIKIRGGSLRALSRDSGLQADTLRNALYRHCPKYERIISEYLKVPVEKIWPSRYRLKNQK</sequence>
<accession>A0A1C4C6U9</accession>
<dbReference type="GO" id="GO:0003677">
    <property type="term" value="F:DNA binding"/>
    <property type="evidence" value="ECO:0007669"/>
    <property type="project" value="UniProtKB-KW"/>
</dbReference>
<dbReference type="AlphaFoldDB" id="A0A1C4C6U9"/>
<evidence type="ECO:0000313" key="7">
    <source>
        <dbReference type="Proteomes" id="UP000199698"/>
    </source>
</evidence>
<dbReference type="RefSeq" id="WP_065637078.1">
    <property type="nucleotide sequence ID" value="NZ_FMBA01000031.1"/>
</dbReference>
<evidence type="ECO:0000313" key="6">
    <source>
        <dbReference type="EMBL" id="SCC14837.1"/>
    </source>
</evidence>
<dbReference type="EMBL" id="FMBA01000031">
    <property type="protein sequence ID" value="SCC14837.1"/>
    <property type="molecule type" value="Genomic_DNA"/>
</dbReference>
<dbReference type="InterPro" id="IPR010982">
    <property type="entry name" value="Lambda_DNA-bd_dom_sf"/>
</dbReference>
<evidence type="ECO:0000256" key="4">
    <source>
        <dbReference type="ARBA" id="ARBA00023163"/>
    </source>
</evidence>
<evidence type="ECO:0000259" key="5">
    <source>
        <dbReference type="Pfam" id="PF13693"/>
    </source>
</evidence>
<name>A0A1C4C6U9_9GAMM</name>
<feature type="domain" description="Ner winged helix-turn-helix DNA-binding" evidence="5">
    <location>
        <begin position="7"/>
        <end position="74"/>
    </location>
</feature>
<dbReference type="Proteomes" id="UP000199698">
    <property type="component" value="Unassembled WGS sequence"/>
</dbReference>
<dbReference type="OrthoDB" id="5405994at2"/>